<accession>A0A2J5PWM7</accession>
<evidence type="ECO:0000313" key="1">
    <source>
        <dbReference type="EMBL" id="PLO70446.1"/>
    </source>
</evidence>
<name>A0A2J5PWM7_9ENTR</name>
<dbReference type="AlphaFoldDB" id="A0A2J5PWM7"/>
<dbReference type="EMBL" id="PIDR01000305">
    <property type="protein sequence ID" value="PLO70446.1"/>
    <property type="molecule type" value="Genomic_DNA"/>
</dbReference>
<feature type="non-terminal residue" evidence="1">
    <location>
        <position position="1"/>
    </location>
</feature>
<comment type="caution">
    <text evidence="1">The sequence shown here is derived from an EMBL/GenBank/DDBJ whole genome shotgun (WGS) entry which is preliminary data.</text>
</comment>
<reference evidence="1 2" key="1">
    <citation type="submission" date="2017-11" db="EMBL/GenBank/DDBJ databases">
        <authorList>
            <person name="Han C.G."/>
        </authorList>
    </citation>
    <scope>NUCLEOTIDE SEQUENCE [LARGE SCALE GENOMIC DNA]</scope>
    <source>
        <strain evidence="1 2">A10</strain>
    </source>
</reference>
<sequence>IPMDVVVFLYPSSFNLHFCWLPLLTPVTYGCKLLGMNEGHPCPSPKAASGCSNSFLTNLSLSCRLNATRNPLDIELEIELNT</sequence>
<proteinExistence type="predicted"/>
<gene>
    <name evidence="1" type="ORF">CWN49_12100</name>
</gene>
<dbReference type="Proteomes" id="UP000234667">
    <property type="component" value="Unassembled WGS sequence"/>
</dbReference>
<organism evidence="1 2">
    <name type="scientific">Klebsiella michiganensis</name>
    <dbReference type="NCBI Taxonomy" id="1134687"/>
    <lineage>
        <taxon>Bacteria</taxon>
        <taxon>Pseudomonadati</taxon>
        <taxon>Pseudomonadota</taxon>
        <taxon>Gammaproteobacteria</taxon>
        <taxon>Enterobacterales</taxon>
        <taxon>Enterobacteriaceae</taxon>
        <taxon>Klebsiella/Raoultella group</taxon>
        <taxon>Klebsiella</taxon>
    </lineage>
</organism>
<protein>
    <submittedName>
        <fullName evidence="1">Uncharacterized protein</fullName>
    </submittedName>
</protein>
<evidence type="ECO:0000313" key="2">
    <source>
        <dbReference type="Proteomes" id="UP000234667"/>
    </source>
</evidence>
<reference evidence="1 2" key="2">
    <citation type="submission" date="2018-01" db="EMBL/GenBank/DDBJ databases">
        <title>Genomic study of Klebsiella pneumoniae.</title>
        <authorList>
            <person name="Yang Y."/>
            <person name="Bicalho R."/>
        </authorList>
    </citation>
    <scope>NUCLEOTIDE SEQUENCE [LARGE SCALE GENOMIC DNA]</scope>
    <source>
        <strain evidence="1 2">A10</strain>
    </source>
</reference>